<evidence type="ECO:0000313" key="2">
    <source>
        <dbReference type="Proteomes" id="UP000265903"/>
    </source>
</evidence>
<dbReference type="Pfam" id="PF07209">
    <property type="entry name" value="DUF1415"/>
    <property type="match status" value="1"/>
</dbReference>
<reference evidence="1 2" key="1">
    <citation type="submission" date="2018-08" db="EMBL/GenBank/DDBJ databases">
        <title>Whole Genome Sequence of the Moderate Halophilic Marine Bacterium Marinobacter litoralis Sw-45.</title>
        <authorList>
            <person name="Musa H."/>
        </authorList>
    </citation>
    <scope>NUCLEOTIDE SEQUENCE [LARGE SCALE GENOMIC DNA]</scope>
    <source>
        <strain evidence="1 2">Sw-45</strain>
    </source>
</reference>
<dbReference type="Proteomes" id="UP000265903">
    <property type="component" value="Unassembled WGS sequence"/>
</dbReference>
<dbReference type="RefSeq" id="WP_114334257.1">
    <property type="nucleotide sequence ID" value="NZ_QMDL01000002.1"/>
</dbReference>
<proteinExistence type="predicted"/>
<name>A0A3M2RG63_9GAMM</name>
<protein>
    <recommendedName>
        <fullName evidence="3">DUF1415 domain-containing protein</fullName>
    </recommendedName>
</protein>
<sequence length="189" mass="21471">MSETEIIGATRKWVEDVVVGYNLCPFAKRELVKDRVRFVVTEAKTEDELVQALHAELQLLEDQPDVETTLLIHPGVLQDFYAYNEFLDTADALLEYLELEGIYQIASFHPDYQFADTEADAAENYTNRSPYPMLHLLREASLESAIDNYPDVDGIPDRNIEVMNREGAAKLQSLLKSCLATKESKRIGE</sequence>
<dbReference type="OrthoDB" id="277390at2"/>
<keyword evidence="2" id="KW-1185">Reference proteome</keyword>
<dbReference type="AlphaFoldDB" id="A0A3M2RG63"/>
<organism evidence="1 2">
    <name type="scientific">Marinobacter litoralis</name>
    <dbReference type="NCBI Taxonomy" id="187981"/>
    <lineage>
        <taxon>Bacteria</taxon>
        <taxon>Pseudomonadati</taxon>
        <taxon>Pseudomonadota</taxon>
        <taxon>Gammaproteobacteria</taxon>
        <taxon>Pseudomonadales</taxon>
        <taxon>Marinobacteraceae</taxon>
        <taxon>Marinobacter</taxon>
    </lineage>
</organism>
<evidence type="ECO:0008006" key="3">
    <source>
        <dbReference type="Google" id="ProtNLM"/>
    </source>
</evidence>
<comment type="caution">
    <text evidence="1">The sequence shown here is derived from an EMBL/GenBank/DDBJ whole genome shotgun (WGS) entry which is preliminary data.</text>
</comment>
<dbReference type="InterPro" id="IPR009858">
    <property type="entry name" value="DUF1415"/>
</dbReference>
<evidence type="ECO:0000313" key="1">
    <source>
        <dbReference type="EMBL" id="RMJ04149.1"/>
    </source>
</evidence>
<accession>A0A3M2RG63</accession>
<dbReference type="EMBL" id="QMDL01000002">
    <property type="protein sequence ID" value="RMJ04149.1"/>
    <property type="molecule type" value="Genomic_DNA"/>
</dbReference>
<gene>
    <name evidence="1" type="ORF">DOQ08_01469</name>
</gene>